<feature type="region of interest" description="Disordered" evidence="1">
    <location>
        <begin position="1"/>
        <end position="25"/>
    </location>
</feature>
<organism evidence="2 3">
    <name type="scientific">Immundisolibacter cernigliae</name>
    <dbReference type="NCBI Taxonomy" id="1810504"/>
    <lineage>
        <taxon>Bacteria</taxon>
        <taxon>Pseudomonadati</taxon>
        <taxon>Pseudomonadota</taxon>
        <taxon>Gammaproteobacteria</taxon>
        <taxon>Immundisolibacterales</taxon>
        <taxon>Immundisolibacteraceae</taxon>
        <taxon>Immundisolibacter</taxon>
    </lineage>
</organism>
<reference evidence="3" key="1">
    <citation type="submission" date="2016-03" db="EMBL/GenBank/DDBJ databases">
        <title>Complete genome sequence of Solimmundus cernigliae, representing a novel lineage of polycyclic aromatic hydrocarbon degraders within the Gammaproteobacteria.</title>
        <authorList>
            <person name="Singleton D.R."/>
            <person name="Dickey A.N."/>
            <person name="Scholl E.H."/>
            <person name="Wright F.A."/>
            <person name="Aitken M.D."/>
        </authorList>
    </citation>
    <scope>NUCLEOTIDE SEQUENCE [LARGE SCALE GENOMIC DNA]</scope>
    <source>
        <strain evidence="3">TR3.2</strain>
    </source>
</reference>
<sequence>MKTRRTSRKTPDTAITAPPQAGATCCGDMRQSMIAEAAYYRAERRGFCGNADDRLNDWLEAEAQIARATVVQPESSSPGDDSQTR</sequence>
<accession>A0A1B1YT50</accession>
<gene>
    <name evidence="2" type="ORF">PG2T_06830</name>
</gene>
<name>A0A1B1YT50_9GAMM</name>
<dbReference type="RefSeq" id="WP_068803696.1">
    <property type="nucleotide sequence ID" value="NZ_CP014671.1"/>
</dbReference>
<dbReference type="Proteomes" id="UP000092952">
    <property type="component" value="Chromosome"/>
</dbReference>
<dbReference type="STRING" id="1810504.PG2T_06830"/>
<evidence type="ECO:0000313" key="2">
    <source>
        <dbReference type="EMBL" id="ANX03935.1"/>
    </source>
</evidence>
<evidence type="ECO:0008006" key="4">
    <source>
        <dbReference type="Google" id="ProtNLM"/>
    </source>
</evidence>
<evidence type="ECO:0000256" key="1">
    <source>
        <dbReference type="SAM" id="MobiDB-lite"/>
    </source>
</evidence>
<dbReference type="InParanoid" id="A0A1B1YT50"/>
<keyword evidence="3" id="KW-1185">Reference proteome</keyword>
<dbReference type="AlphaFoldDB" id="A0A1B1YT50"/>
<protein>
    <recommendedName>
        <fullName evidence="4">DUF2934 domain-containing protein</fullName>
    </recommendedName>
</protein>
<proteinExistence type="predicted"/>
<dbReference type="Pfam" id="PF11154">
    <property type="entry name" value="DUF2934"/>
    <property type="match status" value="1"/>
</dbReference>
<dbReference type="InterPro" id="IPR021327">
    <property type="entry name" value="DUF2934"/>
</dbReference>
<evidence type="ECO:0000313" key="3">
    <source>
        <dbReference type="Proteomes" id="UP000092952"/>
    </source>
</evidence>
<dbReference type="EMBL" id="CP014671">
    <property type="protein sequence ID" value="ANX03935.1"/>
    <property type="molecule type" value="Genomic_DNA"/>
</dbReference>
<dbReference type="KEGG" id="gbi:PG2T_06830"/>